<comment type="caution">
    <text evidence="2">The sequence shown here is derived from an EMBL/GenBank/DDBJ whole genome shotgun (WGS) entry which is preliminary data.</text>
</comment>
<evidence type="ECO:0000313" key="3">
    <source>
        <dbReference type="Proteomes" id="UP000005801"/>
    </source>
</evidence>
<keyword evidence="3" id="KW-1185">Reference proteome</keyword>
<dbReference type="EMBL" id="ABCS01000012">
    <property type="protein sequence ID" value="EDM80287.1"/>
    <property type="molecule type" value="Genomic_DNA"/>
</dbReference>
<protein>
    <submittedName>
        <fullName evidence="2">Uncharacterized protein</fullName>
    </submittedName>
</protein>
<dbReference type="STRING" id="391625.PPSIR1_36592"/>
<dbReference type="AlphaFoldDB" id="A6G1M3"/>
<reference evidence="2 3" key="1">
    <citation type="submission" date="2007-06" db="EMBL/GenBank/DDBJ databases">
        <authorList>
            <person name="Shimkets L."/>
            <person name="Ferriera S."/>
            <person name="Johnson J."/>
            <person name="Kravitz S."/>
            <person name="Beeson K."/>
            <person name="Sutton G."/>
            <person name="Rogers Y.-H."/>
            <person name="Friedman R."/>
            <person name="Frazier M."/>
            <person name="Venter J.C."/>
        </authorList>
    </citation>
    <scope>NUCLEOTIDE SEQUENCE [LARGE SCALE GENOMIC DNA]</scope>
    <source>
        <strain evidence="2 3">SIR-1</strain>
    </source>
</reference>
<sequence length="157" mass="16428">MTPDSAPSLGPTPAEASGLRMQMETGMSALGELAVEARSDDDLVRATCVLDKQDRAGDVMELGTSEMLVIRDPNTSEQARGFALEKLDAAASRIDKLVEEAKECAGQTGPEDEIDITRNESDEPNTVPMAAPSLGLGQSPVPPPVDGGWPPAASPIE</sequence>
<dbReference type="Proteomes" id="UP000005801">
    <property type="component" value="Unassembled WGS sequence"/>
</dbReference>
<evidence type="ECO:0000313" key="2">
    <source>
        <dbReference type="EMBL" id="EDM80287.1"/>
    </source>
</evidence>
<proteinExistence type="predicted"/>
<evidence type="ECO:0000256" key="1">
    <source>
        <dbReference type="SAM" id="MobiDB-lite"/>
    </source>
</evidence>
<gene>
    <name evidence="2" type="ORF">PPSIR1_36592</name>
</gene>
<accession>A6G1M3</accession>
<name>A6G1M3_9BACT</name>
<organism evidence="2 3">
    <name type="scientific">Plesiocystis pacifica SIR-1</name>
    <dbReference type="NCBI Taxonomy" id="391625"/>
    <lineage>
        <taxon>Bacteria</taxon>
        <taxon>Pseudomonadati</taxon>
        <taxon>Myxococcota</taxon>
        <taxon>Polyangia</taxon>
        <taxon>Nannocystales</taxon>
        <taxon>Nannocystaceae</taxon>
        <taxon>Plesiocystis</taxon>
    </lineage>
</organism>
<feature type="region of interest" description="Disordered" evidence="1">
    <location>
        <begin position="102"/>
        <end position="157"/>
    </location>
</feature>